<evidence type="ECO:0000256" key="1">
    <source>
        <dbReference type="SAM" id="MobiDB-lite"/>
    </source>
</evidence>
<keyword evidence="4" id="KW-1185">Reference proteome</keyword>
<dbReference type="AlphaFoldDB" id="A0A194RBL3"/>
<dbReference type="EMBL" id="KQ460397">
    <property type="protein sequence ID" value="KPJ15223.1"/>
    <property type="molecule type" value="Genomic_DNA"/>
</dbReference>
<organism evidence="3 4">
    <name type="scientific">Papilio machaon</name>
    <name type="common">Old World swallowtail butterfly</name>
    <dbReference type="NCBI Taxonomy" id="76193"/>
    <lineage>
        <taxon>Eukaryota</taxon>
        <taxon>Metazoa</taxon>
        <taxon>Ecdysozoa</taxon>
        <taxon>Arthropoda</taxon>
        <taxon>Hexapoda</taxon>
        <taxon>Insecta</taxon>
        <taxon>Pterygota</taxon>
        <taxon>Neoptera</taxon>
        <taxon>Endopterygota</taxon>
        <taxon>Lepidoptera</taxon>
        <taxon>Glossata</taxon>
        <taxon>Ditrysia</taxon>
        <taxon>Papilionoidea</taxon>
        <taxon>Papilionidae</taxon>
        <taxon>Papilioninae</taxon>
        <taxon>Papilio</taxon>
    </lineage>
</organism>
<reference evidence="3 4" key="1">
    <citation type="journal article" date="2015" name="Nat. Commun.">
        <title>Outbred genome sequencing and CRISPR/Cas9 gene editing in butterflies.</title>
        <authorList>
            <person name="Li X."/>
            <person name="Fan D."/>
            <person name="Zhang W."/>
            <person name="Liu G."/>
            <person name="Zhang L."/>
            <person name="Zhao L."/>
            <person name="Fang X."/>
            <person name="Chen L."/>
            <person name="Dong Y."/>
            <person name="Chen Y."/>
            <person name="Ding Y."/>
            <person name="Zhao R."/>
            <person name="Feng M."/>
            <person name="Zhu Y."/>
            <person name="Feng Y."/>
            <person name="Jiang X."/>
            <person name="Zhu D."/>
            <person name="Xiang H."/>
            <person name="Feng X."/>
            <person name="Li S."/>
            <person name="Wang J."/>
            <person name="Zhang G."/>
            <person name="Kronforst M.R."/>
            <person name="Wang W."/>
        </authorList>
    </citation>
    <scope>NUCLEOTIDE SEQUENCE [LARGE SCALE GENOMIC DNA]</scope>
    <source>
        <strain evidence="3">Ya'a_city_454_Pm</strain>
        <tissue evidence="3">Whole body</tissue>
    </source>
</reference>
<dbReference type="InParanoid" id="A0A194RBL3"/>
<keyword evidence="2" id="KW-0732">Signal</keyword>
<gene>
    <name evidence="3" type="ORF">RR48_09250</name>
</gene>
<evidence type="ECO:0000313" key="3">
    <source>
        <dbReference type="EMBL" id="KPJ15223.1"/>
    </source>
</evidence>
<feature type="region of interest" description="Disordered" evidence="1">
    <location>
        <begin position="23"/>
        <end position="57"/>
    </location>
</feature>
<proteinExistence type="predicted"/>
<dbReference type="Proteomes" id="UP000053240">
    <property type="component" value="Unassembled WGS sequence"/>
</dbReference>
<dbReference type="KEGG" id="pmac:106710590"/>
<feature type="signal peptide" evidence="2">
    <location>
        <begin position="1"/>
        <end position="19"/>
    </location>
</feature>
<protein>
    <recommendedName>
        <fullName evidence="5">Zonadhesin</fullName>
    </recommendedName>
</protein>
<dbReference type="OrthoDB" id="7232756at2759"/>
<name>A0A194RBL3_PAPMA</name>
<evidence type="ECO:0000313" key="4">
    <source>
        <dbReference type="Proteomes" id="UP000053240"/>
    </source>
</evidence>
<evidence type="ECO:0008006" key="5">
    <source>
        <dbReference type="Google" id="ProtNLM"/>
    </source>
</evidence>
<evidence type="ECO:0000256" key="2">
    <source>
        <dbReference type="SAM" id="SignalP"/>
    </source>
</evidence>
<feature type="compositionally biased region" description="Polar residues" evidence="1">
    <location>
        <begin position="31"/>
        <end position="45"/>
    </location>
</feature>
<feature type="chain" id="PRO_5008265056" description="Zonadhesin" evidence="2">
    <location>
        <begin position="20"/>
        <end position="210"/>
    </location>
</feature>
<sequence length="210" mass="24330">MKTCILVLILGIISVISSGEELNQKNPLPVNESQNNPIEDTTNVSRQDEQENLNTQSDISNEITEKYDNAEIDIVIEESIEGTPNDFIPPEAPFEASVNELILPGVPTSLEGIPNELIAPEPPTTVIYEDEVQEPQIFNPYIEDNVIIKEPGEIMETAAGFVPIPIIRNRQKQRRRFITRRNFQRYPFRRFHFFYPYPFYHPSSLRYYRF</sequence>
<accession>A0A194RBL3</accession>